<dbReference type="InterPro" id="IPR043502">
    <property type="entry name" value="DNA/RNA_pol_sf"/>
</dbReference>
<dbReference type="GO" id="GO:0016301">
    <property type="term" value="F:kinase activity"/>
    <property type="evidence" value="ECO:0007669"/>
    <property type="project" value="UniProtKB-KW"/>
</dbReference>
<dbReference type="Proteomes" id="UP001054854">
    <property type="component" value="Unassembled WGS sequence"/>
</dbReference>
<organism evidence="2 3">
    <name type="scientific">Streptomyces hygroscopicus</name>
    <dbReference type="NCBI Taxonomy" id="1912"/>
    <lineage>
        <taxon>Bacteria</taxon>
        <taxon>Bacillati</taxon>
        <taxon>Actinomycetota</taxon>
        <taxon>Actinomycetes</taxon>
        <taxon>Kitasatosporales</taxon>
        <taxon>Streptomycetaceae</taxon>
        <taxon>Streptomyces</taxon>
        <taxon>Streptomyces violaceusniger group</taxon>
    </lineage>
</organism>
<dbReference type="PROSITE" id="PS50878">
    <property type="entry name" value="RT_POL"/>
    <property type="match status" value="1"/>
</dbReference>
<feature type="domain" description="Reverse transcriptase" evidence="1">
    <location>
        <begin position="87"/>
        <end position="336"/>
    </location>
</feature>
<accession>A0ABQ3TUE2</accession>
<dbReference type="NCBIfam" id="TIGR04416">
    <property type="entry name" value="group_II_RT_mat"/>
    <property type="match status" value="1"/>
</dbReference>
<dbReference type="PANTHER" id="PTHR34047">
    <property type="entry name" value="NUCLEAR INTRON MATURASE 1, MITOCHONDRIAL-RELATED"/>
    <property type="match status" value="1"/>
</dbReference>
<evidence type="ECO:0000259" key="1">
    <source>
        <dbReference type="PROSITE" id="PS50878"/>
    </source>
</evidence>
<sequence>MNTSAPWPDADAAELWVRRMQRKLHHWAVDDPGRRFDDLFNLVHHPCFLAVAWERVRTNRGARSAGPDGKPPRSYGPVDAIRMLSALRKEIKERRFRPDPVREVMIPKANGKLRRLGIASSQDRVVQASLKLVLEPIFEADFRPCSYGFRPRRRAQDAIAEIHFLAGGSRAYHWVFEGDITACFDEIDHTALMDRVRGRIADKRVLALVKAFLKAGILSEDQAVRDNLTGTPQGGILSPLLSNIALSVLDEHFDAKWKALGPEWTRCKHRRAGGPTMKIVRYADDFVVMVHGTREHAEALWDEVAAVLAPMGLRLSAEKSRVCHVNEGFDFLGFRIQRRRKRGTDKRHVYTWPSKKALASVLGKVRRLTRRRRHRTLADLLRHLNPVLRGWCNYFQHGVSKQTFSYLDHYAWWRVVTWMRKRHAGLAWGVFSRRFLPGWQIADGKTAMFRPEQVTVTRYRYRGTQITTPWTARLPEAAASTA</sequence>
<dbReference type="Pfam" id="PF00078">
    <property type="entry name" value="RVT_1"/>
    <property type="match status" value="1"/>
</dbReference>
<protein>
    <submittedName>
        <fullName evidence="2">Group II intron reverse transcriptase/maturase</fullName>
    </submittedName>
</protein>
<evidence type="ECO:0000313" key="2">
    <source>
        <dbReference type="EMBL" id="GHJ26940.1"/>
    </source>
</evidence>
<reference evidence="2" key="1">
    <citation type="submission" date="2024-05" db="EMBL/GenBank/DDBJ databases">
        <title>Whole genome shotgun sequence of Streptomyces hygroscopicus NBRC 113678.</title>
        <authorList>
            <person name="Komaki H."/>
            <person name="Tamura T."/>
        </authorList>
    </citation>
    <scope>NUCLEOTIDE SEQUENCE</scope>
    <source>
        <strain evidence="2">N11-34</strain>
    </source>
</reference>
<dbReference type="GO" id="GO:0003964">
    <property type="term" value="F:RNA-directed DNA polymerase activity"/>
    <property type="evidence" value="ECO:0007669"/>
    <property type="project" value="UniProtKB-KW"/>
</dbReference>
<proteinExistence type="predicted"/>
<dbReference type="InterPro" id="IPR013597">
    <property type="entry name" value="Mat_intron_G2"/>
</dbReference>
<comment type="caution">
    <text evidence="2">The sequence shown here is derived from an EMBL/GenBank/DDBJ whole genome shotgun (WGS) entry which is preliminary data.</text>
</comment>
<dbReference type="EMBL" id="BNEK01000002">
    <property type="protein sequence ID" value="GHJ26940.1"/>
    <property type="molecule type" value="Genomic_DNA"/>
</dbReference>
<dbReference type="PANTHER" id="PTHR34047:SF8">
    <property type="entry name" value="PROTEIN YKFC"/>
    <property type="match status" value="1"/>
</dbReference>
<dbReference type="CDD" id="cd01651">
    <property type="entry name" value="RT_G2_intron"/>
    <property type="match status" value="1"/>
</dbReference>
<dbReference type="Pfam" id="PF08388">
    <property type="entry name" value="GIIM"/>
    <property type="match status" value="1"/>
</dbReference>
<keyword evidence="2" id="KW-0418">Kinase</keyword>
<keyword evidence="2" id="KW-0808">Transferase</keyword>
<keyword evidence="2" id="KW-0548">Nucleotidyltransferase</keyword>
<keyword evidence="3" id="KW-1185">Reference proteome</keyword>
<gene>
    <name evidence="2" type="ORF">TPA0910_13730</name>
</gene>
<dbReference type="InterPro" id="IPR051083">
    <property type="entry name" value="GrpII_Intron_Splice-Mob/Def"/>
</dbReference>
<name>A0ABQ3TUE2_STRHY</name>
<dbReference type="InterPro" id="IPR000477">
    <property type="entry name" value="RT_dom"/>
</dbReference>
<dbReference type="SUPFAM" id="SSF56672">
    <property type="entry name" value="DNA/RNA polymerases"/>
    <property type="match status" value="1"/>
</dbReference>
<evidence type="ECO:0000313" key="3">
    <source>
        <dbReference type="Proteomes" id="UP001054854"/>
    </source>
</evidence>
<dbReference type="InterPro" id="IPR030931">
    <property type="entry name" value="Group_II_RT_mat"/>
</dbReference>
<keyword evidence="2" id="KW-0695">RNA-directed DNA polymerase</keyword>